<dbReference type="CDD" id="cd07302">
    <property type="entry name" value="CHD"/>
    <property type="match status" value="1"/>
</dbReference>
<dbReference type="Pfam" id="PF00211">
    <property type="entry name" value="Guanylate_cyc"/>
    <property type="match status" value="1"/>
</dbReference>
<reference evidence="2" key="1">
    <citation type="journal article" date="2014" name="Genome Biol. Evol.">
        <title>Pangenome evidence for extensive interdomain horizontal transfer affecting lineage core and shell genes in uncultured planktonic thaumarchaeota and euryarchaeota.</title>
        <authorList>
            <person name="Deschamps P."/>
            <person name="Zivanovic Y."/>
            <person name="Moreira D."/>
            <person name="Rodriguez-Valera F."/>
            <person name="Lopez-Garcia P."/>
        </authorList>
    </citation>
    <scope>NUCLEOTIDE SEQUENCE</scope>
</reference>
<dbReference type="PANTHER" id="PTHR43081">
    <property type="entry name" value="ADENYLATE CYCLASE, TERMINAL-DIFFERENTIATION SPECIFIC-RELATED"/>
    <property type="match status" value="1"/>
</dbReference>
<proteinExistence type="predicted"/>
<dbReference type="PANTHER" id="PTHR43081:SF1">
    <property type="entry name" value="ADENYLATE CYCLASE, TERMINAL-DIFFERENTIATION SPECIFIC"/>
    <property type="match status" value="1"/>
</dbReference>
<organism evidence="2">
    <name type="scientific">uncultured marine thaumarchaeote KM3_89_H08</name>
    <dbReference type="NCBI Taxonomy" id="1456341"/>
    <lineage>
        <taxon>Archaea</taxon>
        <taxon>Nitrososphaerota</taxon>
        <taxon>environmental samples</taxon>
    </lineage>
</organism>
<dbReference type="EMBL" id="KF901165">
    <property type="protein sequence ID" value="AIF20460.1"/>
    <property type="molecule type" value="Genomic_DNA"/>
</dbReference>
<dbReference type="PROSITE" id="PS50125">
    <property type="entry name" value="GUANYLATE_CYCLASE_2"/>
    <property type="match status" value="1"/>
</dbReference>
<dbReference type="SUPFAM" id="SSF55073">
    <property type="entry name" value="Nucleotide cyclase"/>
    <property type="match status" value="1"/>
</dbReference>
<protein>
    <submittedName>
        <fullName evidence="2">Adenylate/guanylate cyclase</fullName>
    </submittedName>
</protein>
<dbReference type="GO" id="GO:0035556">
    <property type="term" value="P:intracellular signal transduction"/>
    <property type="evidence" value="ECO:0007669"/>
    <property type="project" value="InterPro"/>
</dbReference>
<evidence type="ECO:0000313" key="2">
    <source>
        <dbReference type="EMBL" id="AIF20460.1"/>
    </source>
</evidence>
<feature type="domain" description="Guanylate cyclase" evidence="1">
    <location>
        <begin position="82"/>
        <end position="215"/>
    </location>
</feature>
<accession>A0A075HY64</accession>
<dbReference type="Gene3D" id="3.30.70.1230">
    <property type="entry name" value="Nucleotide cyclase"/>
    <property type="match status" value="1"/>
</dbReference>
<dbReference type="SMART" id="SM00044">
    <property type="entry name" value="CYCc"/>
    <property type="match status" value="1"/>
</dbReference>
<evidence type="ECO:0000259" key="1">
    <source>
        <dbReference type="PROSITE" id="PS50125"/>
    </source>
</evidence>
<dbReference type="InterPro" id="IPR029787">
    <property type="entry name" value="Nucleotide_cyclase"/>
</dbReference>
<name>A0A075HY64_9ARCH</name>
<dbReference type="AlphaFoldDB" id="A0A075HY64"/>
<sequence length="269" mass="30306">MIMENNENSDSSSTNLEQDTQSNVVDMMLGKNDEKVVDSEKMIQETQKRIWSSLKKGIEYDATVDRSDAYLRKHVHEKQSMVVMYVDLVGSTDITLTLPEEKVAIIISSFAQEMAYAVKHHGGFVLKFVGDAVIGYFVHQSSLIAADNAIGAAKSMIKIIEEGINPILNQYDYPDLFVKIGIDFGTNMIVRYGSDAEKSHVDLLGPAMNIAAKIQGKAKPQEILIGEDVYTRIHPSLQKEFSKKTWTDGEWKYHSRENGELYPVYHHTN</sequence>
<dbReference type="GO" id="GO:0009190">
    <property type="term" value="P:cyclic nucleotide biosynthetic process"/>
    <property type="evidence" value="ECO:0007669"/>
    <property type="project" value="InterPro"/>
</dbReference>
<dbReference type="InterPro" id="IPR001054">
    <property type="entry name" value="A/G_cyclase"/>
</dbReference>
<dbReference type="InterPro" id="IPR050697">
    <property type="entry name" value="Adenylyl/Guanylyl_Cyclase_3/4"/>
</dbReference>